<dbReference type="InterPro" id="IPR016039">
    <property type="entry name" value="Thiolase-like"/>
</dbReference>
<dbReference type="SUPFAM" id="SSF53901">
    <property type="entry name" value="Thiolase-like"/>
    <property type="match status" value="2"/>
</dbReference>
<comment type="similarity">
    <text evidence="1 5">Belongs to the thiolase-like superfamily. Thiolase family.</text>
</comment>
<dbReference type="STRING" id="511.UZ73_00660"/>
<dbReference type="EC" id="2.3.1.9" evidence="8"/>
<evidence type="ECO:0000259" key="6">
    <source>
        <dbReference type="Pfam" id="PF00108"/>
    </source>
</evidence>
<dbReference type="PIRSF" id="PIRSF000429">
    <property type="entry name" value="Ac-CoA_Ac_transf"/>
    <property type="match status" value="1"/>
</dbReference>
<dbReference type="PANTHER" id="PTHR18919:SF107">
    <property type="entry name" value="ACETYL-COA ACETYLTRANSFERASE, CYTOSOLIC"/>
    <property type="match status" value="1"/>
</dbReference>
<dbReference type="PANTHER" id="PTHR18919">
    <property type="entry name" value="ACETYL-COA C-ACYLTRANSFERASE"/>
    <property type="match status" value="1"/>
</dbReference>
<dbReference type="CDD" id="cd00751">
    <property type="entry name" value="thiolase"/>
    <property type="match status" value="1"/>
</dbReference>
<dbReference type="InterPro" id="IPR020615">
    <property type="entry name" value="Thiolase_acyl_enz_int_AS"/>
</dbReference>
<protein>
    <submittedName>
        <fullName evidence="8">Acetyl-CoA C-acyltransferase</fullName>
        <ecNumber evidence="8">2.3.1.9</ecNumber>
    </submittedName>
</protein>
<dbReference type="InterPro" id="IPR020613">
    <property type="entry name" value="Thiolase_CS"/>
</dbReference>
<dbReference type="NCBIfam" id="TIGR01930">
    <property type="entry name" value="AcCoA-C-Actrans"/>
    <property type="match status" value="1"/>
</dbReference>
<dbReference type="PROSITE" id="PS00098">
    <property type="entry name" value="THIOLASE_1"/>
    <property type="match status" value="1"/>
</dbReference>
<dbReference type="EMBL" id="QEXO01000001">
    <property type="protein sequence ID" value="PWE15975.1"/>
    <property type="molecule type" value="Genomic_DNA"/>
</dbReference>
<dbReference type="PROSITE" id="PS00737">
    <property type="entry name" value="THIOLASE_2"/>
    <property type="match status" value="1"/>
</dbReference>
<dbReference type="InterPro" id="IPR020617">
    <property type="entry name" value="Thiolase_C"/>
</dbReference>
<dbReference type="InterPro" id="IPR002155">
    <property type="entry name" value="Thiolase"/>
</dbReference>
<feature type="active site" description="Proton acceptor" evidence="4">
    <location>
        <position position="346"/>
    </location>
</feature>
<feature type="active site" description="Proton acceptor" evidence="4">
    <location>
        <position position="376"/>
    </location>
</feature>
<dbReference type="Pfam" id="PF00108">
    <property type="entry name" value="Thiolase_N"/>
    <property type="match status" value="1"/>
</dbReference>
<dbReference type="FunFam" id="3.40.47.10:FF:000010">
    <property type="entry name" value="Acetyl-CoA acetyltransferase (Thiolase)"/>
    <property type="match status" value="1"/>
</dbReference>
<dbReference type="GO" id="GO:0003985">
    <property type="term" value="F:acetyl-CoA C-acetyltransferase activity"/>
    <property type="evidence" value="ECO:0007669"/>
    <property type="project" value="UniProtKB-EC"/>
</dbReference>
<evidence type="ECO:0000313" key="9">
    <source>
        <dbReference type="Proteomes" id="UP000245216"/>
    </source>
</evidence>
<keyword evidence="3 5" id="KW-0012">Acyltransferase</keyword>
<dbReference type="Gene3D" id="3.40.47.10">
    <property type="match status" value="1"/>
</dbReference>
<dbReference type="GO" id="GO:0044281">
    <property type="term" value="P:small molecule metabolic process"/>
    <property type="evidence" value="ECO:0007669"/>
    <property type="project" value="UniProtKB-ARBA"/>
</dbReference>
<evidence type="ECO:0000256" key="4">
    <source>
        <dbReference type="PIRSR" id="PIRSR000429-1"/>
    </source>
</evidence>
<dbReference type="AlphaFoldDB" id="A0A2U2BPP8"/>
<dbReference type="InterPro" id="IPR020616">
    <property type="entry name" value="Thiolase_N"/>
</dbReference>
<gene>
    <name evidence="8" type="ORF">DF183_04410</name>
</gene>
<evidence type="ECO:0000256" key="1">
    <source>
        <dbReference type="ARBA" id="ARBA00010982"/>
    </source>
</evidence>
<dbReference type="Pfam" id="PF02803">
    <property type="entry name" value="Thiolase_C"/>
    <property type="match status" value="1"/>
</dbReference>
<dbReference type="RefSeq" id="WP_109088470.1">
    <property type="nucleotide sequence ID" value="NZ_QEXO01000001.1"/>
</dbReference>
<feature type="active site" description="Acyl-thioester intermediate" evidence="4">
    <location>
        <position position="89"/>
    </location>
</feature>
<reference evidence="8 9" key="1">
    <citation type="submission" date="2018-05" db="EMBL/GenBank/DDBJ databases">
        <title>Genome Sequence of an Efficient Indole-Degrading Bacterium, Alcaligenes sp.YBY.</title>
        <authorList>
            <person name="Yang B."/>
        </authorList>
    </citation>
    <scope>NUCLEOTIDE SEQUENCE [LARGE SCALE GENOMIC DNA]</scope>
    <source>
        <strain evidence="8 9">YBY</strain>
    </source>
</reference>
<evidence type="ECO:0000256" key="3">
    <source>
        <dbReference type="ARBA" id="ARBA00023315"/>
    </source>
</evidence>
<proteinExistence type="inferred from homology"/>
<reference evidence="8 9" key="2">
    <citation type="submission" date="2018-05" db="EMBL/GenBank/DDBJ databases">
        <authorList>
            <person name="Lanie J.A."/>
            <person name="Ng W.-L."/>
            <person name="Kazmierczak K.M."/>
            <person name="Andrzejewski T.M."/>
            <person name="Davidsen T.M."/>
            <person name="Wayne K.J."/>
            <person name="Tettelin H."/>
            <person name="Glass J.I."/>
            <person name="Rusch D."/>
            <person name="Podicherti R."/>
            <person name="Tsui H.-C.T."/>
            <person name="Winkler M.E."/>
        </authorList>
    </citation>
    <scope>NUCLEOTIDE SEQUENCE [LARGE SCALE GENOMIC DNA]</scope>
    <source>
        <strain evidence="8 9">YBY</strain>
    </source>
</reference>
<evidence type="ECO:0000313" key="8">
    <source>
        <dbReference type="EMBL" id="PWE15975.1"/>
    </source>
</evidence>
<evidence type="ECO:0000256" key="2">
    <source>
        <dbReference type="ARBA" id="ARBA00022679"/>
    </source>
</evidence>
<feature type="domain" description="Thiolase C-terminal" evidence="7">
    <location>
        <begin position="267"/>
        <end position="389"/>
    </location>
</feature>
<comment type="caution">
    <text evidence="8">The sequence shown here is derived from an EMBL/GenBank/DDBJ whole genome shotgun (WGS) entry which is preliminary data.</text>
</comment>
<evidence type="ECO:0000256" key="5">
    <source>
        <dbReference type="RuleBase" id="RU003557"/>
    </source>
</evidence>
<keyword evidence="2 5" id="KW-0808">Transferase</keyword>
<evidence type="ECO:0000259" key="7">
    <source>
        <dbReference type="Pfam" id="PF02803"/>
    </source>
</evidence>
<accession>A0A2U2BPP8</accession>
<organism evidence="8 9">
    <name type="scientific">Alcaligenes faecalis</name>
    <dbReference type="NCBI Taxonomy" id="511"/>
    <lineage>
        <taxon>Bacteria</taxon>
        <taxon>Pseudomonadati</taxon>
        <taxon>Pseudomonadota</taxon>
        <taxon>Betaproteobacteria</taxon>
        <taxon>Burkholderiales</taxon>
        <taxon>Alcaligenaceae</taxon>
        <taxon>Alcaligenes</taxon>
    </lineage>
</organism>
<dbReference type="Proteomes" id="UP000245216">
    <property type="component" value="Unassembled WGS sequence"/>
</dbReference>
<feature type="domain" description="Thiolase N-terminal" evidence="6">
    <location>
        <begin position="4"/>
        <end position="259"/>
    </location>
</feature>
<name>A0A2U2BPP8_ALCFA</name>
<sequence length="390" mass="41031">MQEVVLVQGCRTAFGNFGGALRSVPPVEMGAAVMQEVLGRSGVSALAVEQVVMGQVVLTEPQDIYLARAASMKAGVAQEAVAMSVNRLCASGLQAIISAAQAIALGEAGVALAGGVESTSRMPYMATSQRWGSRMGNVALVDVLSEIFISPLTGEHVGVTGENVARKYGVSRCEQDQLALESHRRAVRAIENGYFKEQIVTMVVHDGSVFEQDERVRHDGSLEQLADLKPIFQSDGGTVTAGNILGLADAAAVVLMMEEGQAHRQGLKPMGKLRSWAHAGVDPQLAGMGPVPSTRLALKRAGLTVADIDVIESNEAFAAQVCAVARELDFDPERVNPNGGSISMGHPLGATGAALVVKALHELQRIQGRYALVTMCHGGSEGVAMIIERQ</sequence>